<dbReference type="AlphaFoldDB" id="A0A2S9QDN9"/>
<dbReference type="InterPro" id="IPR034660">
    <property type="entry name" value="DinB/YfiT-like"/>
</dbReference>
<reference evidence="1 2" key="1">
    <citation type="submission" date="2018-02" db="EMBL/GenBank/DDBJ databases">
        <title>Whole genome sequencing of endophytic bacterium.</title>
        <authorList>
            <person name="Eedara R."/>
            <person name="Podile A.R."/>
        </authorList>
    </citation>
    <scope>NUCLEOTIDE SEQUENCE [LARGE SCALE GENOMIC DNA]</scope>
    <source>
        <strain evidence="1 2">RP1T</strain>
    </source>
</reference>
<name>A0A2S9QDN9_9HYPH</name>
<dbReference type="RefSeq" id="WP_105862395.1">
    <property type="nucleotide sequence ID" value="NZ_PUEJ01000004.1"/>
</dbReference>
<dbReference type="Proteomes" id="UP000237682">
    <property type="component" value="Unassembled WGS sequence"/>
</dbReference>
<evidence type="ECO:0000313" key="1">
    <source>
        <dbReference type="EMBL" id="PRH87464.1"/>
    </source>
</evidence>
<proteinExistence type="predicted"/>
<dbReference type="EMBL" id="PUEJ01000004">
    <property type="protein sequence ID" value="PRH87464.1"/>
    <property type="molecule type" value="Genomic_DNA"/>
</dbReference>
<dbReference type="InterPro" id="IPR018531">
    <property type="entry name" value="DUF1993"/>
</dbReference>
<dbReference type="Gene3D" id="1.20.120.450">
    <property type="entry name" value="dinb family like domain"/>
    <property type="match status" value="1"/>
</dbReference>
<evidence type="ECO:0000313" key="2">
    <source>
        <dbReference type="Proteomes" id="UP000237682"/>
    </source>
</evidence>
<comment type="caution">
    <text evidence="1">The sequence shown here is derived from an EMBL/GenBank/DDBJ whole genome shotgun (WGS) entry which is preliminary data.</text>
</comment>
<dbReference type="PANTHER" id="PTHR36922:SF1">
    <property type="entry name" value="DUF1993 DOMAIN-CONTAINING PROTEIN"/>
    <property type="match status" value="1"/>
</dbReference>
<dbReference type="PANTHER" id="PTHR36922">
    <property type="entry name" value="BLL2446 PROTEIN"/>
    <property type="match status" value="1"/>
</dbReference>
<sequence>MADLFDVSVPVFLRYLSNLDAILDKTAEHLQHQGTEQAEVLNLALQPNMFPLKWQVRIALGFSIRAINPVLQQPIMLDDGPIDSIEDIRLLLGSTIARLRSVSRRDFAGGEARLVREKAGQAVFEARAVDFVTQYALPNFFFHLGMAYSILRLAGCPIGKGDFDGFHQYEAGVNLVAEAQPQLQPLMQRLPG</sequence>
<organism evidence="1 2">
    <name type="scientific">Labrys okinawensis</name>
    <dbReference type="NCBI Taxonomy" id="346911"/>
    <lineage>
        <taxon>Bacteria</taxon>
        <taxon>Pseudomonadati</taxon>
        <taxon>Pseudomonadota</taxon>
        <taxon>Alphaproteobacteria</taxon>
        <taxon>Hyphomicrobiales</taxon>
        <taxon>Xanthobacteraceae</taxon>
        <taxon>Labrys</taxon>
    </lineage>
</organism>
<gene>
    <name evidence="1" type="ORF">C5L14_12685</name>
</gene>
<dbReference type="SUPFAM" id="SSF109854">
    <property type="entry name" value="DinB/YfiT-like putative metalloenzymes"/>
    <property type="match status" value="1"/>
</dbReference>
<dbReference type="OrthoDB" id="338237at2"/>
<protein>
    <recommendedName>
        <fullName evidence="3">DUF1993 domain-containing protein</fullName>
    </recommendedName>
</protein>
<evidence type="ECO:0008006" key="3">
    <source>
        <dbReference type="Google" id="ProtNLM"/>
    </source>
</evidence>
<keyword evidence="2" id="KW-1185">Reference proteome</keyword>
<accession>A0A2S9QDN9</accession>
<dbReference type="Pfam" id="PF09351">
    <property type="entry name" value="DUF1993"/>
    <property type="match status" value="1"/>
</dbReference>